<name>A0ABX0JT46_9PROT</name>
<dbReference type="EMBL" id="WOTB01000012">
    <property type="protein sequence ID" value="NHN85072.1"/>
    <property type="molecule type" value="Genomic_DNA"/>
</dbReference>
<dbReference type="SUPFAM" id="SSF117396">
    <property type="entry name" value="TM1631-like"/>
    <property type="match status" value="1"/>
</dbReference>
<protein>
    <submittedName>
        <fullName evidence="1">DUF72 domain-containing protein</fullName>
    </submittedName>
</protein>
<evidence type="ECO:0000313" key="1">
    <source>
        <dbReference type="EMBL" id="NHN85072.1"/>
    </source>
</evidence>
<keyword evidence="2" id="KW-1185">Reference proteome</keyword>
<dbReference type="PANTHER" id="PTHR30348">
    <property type="entry name" value="UNCHARACTERIZED PROTEIN YECE"/>
    <property type="match status" value="1"/>
</dbReference>
<proteinExistence type="predicted"/>
<reference evidence="1 2" key="1">
    <citation type="journal article" date="2020" name="Int. J. Syst. Evol. Microbiol.">
        <title>Novel acetic acid bacteria from cider fermentations: Acetobacter conturbans sp. nov. and Acetobacter fallax sp. nov.</title>
        <authorList>
            <person name="Sombolestani A.S."/>
            <person name="Cleenwerck I."/>
            <person name="Cnockaert M."/>
            <person name="Borremans W."/>
            <person name="Wieme A.D."/>
            <person name="De Vuyst L."/>
            <person name="Vandamme P."/>
        </authorList>
    </citation>
    <scope>NUCLEOTIDE SEQUENCE [LARGE SCALE GENOMIC DNA]</scope>
    <source>
        <strain evidence="1 2">LMG 30640</strain>
    </source>
</reference>
<dbReference type="Pfam" id="PF01904">
    <property type="entry name" value="DUF72"/>
    <property type="match status" value="1"/>
</dbReference>
<comment type="caution">
    <text evidence="1">The sequence shown here is derived from an EMBL/GenBank/DDBJ whole genome shotgun (WGS) entry which is preliminary data.</text>
</comment>
<organism evidence="1 2">
    <name type="scientific">Acetobacter musti</name>
    <dbReference type="NCBI Taxonomy" id="864732"/>
    <lineage>
        <taxon>Bacteria</taxon>
        <taxon>Pseudomonadati</taxon>
        <taxon>Pseudomonadota</taxon>
        <taxon>Alphaproteobacteria</taxon>
        <taxon>Acetobacterales</taxon>
        <taxon>Acetobacteraceae</taxon>
        <taxon>Acetobacter</taxon>
    </lineage>
</organism>
<evidence type="ECO:0000313" key="2">
    <source>
        <dbReference type="Proteomes" id="UP000635278"/>
    </source>
</evidence>
<dbReference type="RefSeq" id="WP_173583461.1">
    <property type="nucleotide sequence ID" value="NZ_WOTB01000012.1"/>
</dbReference>
<dbReference type="InterPro" id="IPR036520">
    <property type="entry name" value="UPF0759_sf"/>
</dbReference>
<accession>A0ABX0JT46</accession>
<dbReference type="InterPro" id="IPR002763">
    <property type="entry name" value="DUF72"/>
</dbReference>
<dbReference type="Proteomes" id="UP000635278">
    <property type="component" value="Unassembled WGS sequence"/>
</dbReference>
<dbReference type="PANTHER" id="PTHR30348:SF14">
    <property type="entry name" value="BLR8050 PROTEIN"/>
    <property type="match status" value="1"/>
</dbReference>
<gene>
    <name evidence="1" type="ORF">GOB93_10525</name>
</gene>
<dbReference type="Gene3D" id="3.20.20.410">
    <property type="entry name" value="Protein of unknown function UPF0759"/>
    <property type="match status" value="1"/>
</dbReference>
<sequence>MAFRVGTAGWSIATPLAASFPDEGTHLVRYGRRLPCAEIDSSFWRPHRRTTYERWAASVPPDFRFSVKMPRVVTHQKRLTETGDDVSRFLDESAGLGDRLGVLLVQLPPGGRFSPEIAASFFDDLRRRFDGMIACEPRHKGWFTPEAEQLLTDRRIARVAADPAPAPGAGEPGGWRGLTYRRLHGSPEMYISDYSPERLAAFATQLREDPADEIWCILDNTARGCALPNALTLWADVAPTAGPPGKSTQGE</sequence>